<dbReference type="STRING" id="755732.Fluta_0827"/>
<proteinExistence type="predicted"/>
<keyword evidence="2" id="KW-1185">Reference proteome</keyword>
<protein>
    <submittedName>
        <fullName evidence="1">TonB-dependent receptor plug</fullName>
    </submittedName>
</protein>
<accession>F2IIX2</accession>
<gene>
    <name evidence="1" type="ordered locus">Fluta_0827</name>
</gene>
<dbReference type="KEGG" id="fte:Fluta_0827"/>
<dbReference type="RefSeq" id="WP_013685601.1">
    <property type="nucleotide sequence ID" value="NC_015321.1"/>
</dbReference>
<evidence type="ECO:0000313" key="1">
    <source>
        <dbReference type="EMBL" id="AEA42829.1"/>
    </source>
</evidence>
<organism evidence="1 2">
    <name type="scientific">Fluviicola taffensis (strain DSM 16823 / NCIMB 13979 / RW262)</name>
    <dbReference type="NCBI Taxonomy" id="755732"/>
    <lineage>
        <taxon>Bacteria</taxon>
        <taxon>Pseudomonadati</taxon>
        <taxon>Bacteroidota</taxon>
        <taxon>Flavobacteriia</taxon>
        <taxon>Flavobacteriales</taxon>
        <taxon>Crocinitomicaceae</taxon>
        <taxon>Fluviicola</taxon>
    </lineage>
</organism>
<dbReference type="AlphaFoldDB" id="F2IIX2"/>
<reference evidence="1 2" key="1">
    <citation type="journal article" date="2011" name="Stand. Genomic Sci.">
        <title>Complete genome sequence of the gliding freshwater bacterium Fluviicola taffensis type strain (RW262).</title>
        <authorList>
            <person name="Woyke T."/>
            <person name="Chertkov O."/>
            <person name="Lapidus A."/>
            <person name="Nolan M."/>
            <person name="Lucas S."/>
            <person name="Del Rio T.G."/>
            <person name="Tice H."/>
            <person name="Cheng J.F."/>
            <person name="Tapia R."/>
            <person name="Han C."/>
            <person name="Goodwin L."/>
            <person name="Pitluck S."/>
            <person name="Liolios K."/>
            <person name="Pagani I."/>
            <person name="Ivanova N."/>
            <person name="Huntemann M."/>
            <person name="Mavromatis K."/>
            <person name="Mikhailova N."/>
            <person name="Pati A."/>
            <person name="Chen A."/>
            <person name="Palaniappan K."/>
            <person name="Land M."/>
            <person name="Hauser L."/>
            <person name="Brambilla E.M."/>
            <person name="Rohde M."/>
            <person name="Mwirichia R."/>
            <person name="Sikorski J."/>
            <person name="Tindall B.J."/>
            <person name="Goker M."/>
            <person name="Bristow J."/>
            <person name="Eisen J.A."/>
            <person name="Markowitz V."/>
            <person name="Hugenholtz P."/>
            <person name="Klenk H.P."/>
            <person name="Kyrpides N.C."/>
        </authorList>
    </citation>
    <scope>NUCLEOTIDE SEQUENCE [LARGE SCALE GENOMIC DNA]</scope>
    <source>
        <strain evidence="2">DSM 16823 / RW262 / RW262</strain>
    </source>
</reference>
<dbReference type="Proteomes" id="UP000007463">
    <property type="component" value="Chromosome"/>
</dbReference>
<evidence type="ECO:0000313" key="2">
    <source>
        <dbReference type="Proteomes" id="UP000007463"/>
    </source>
</evidence>
<sequence length="66" mass="7444">MKKLNNLEVFKINQLNDVTGGAWKTNETSSMTGGQVQTDTYYILKKNNETGNDITNEPSHYDYNVG</sequence>
<dbReference type="EMBL" id="CP002542">
    <property type="protein sequence ID" value="AEA42829.1"/>
    <property type="molecule type" value="Genomic_DNA"/>
</dbReference>
<reference evidence="2" key="2">
    <citation type="submission" date="2011-02" db="EMBL/GenBank/DDBJ databases">
        <title>The complete genome of Fluviicola taffensis DSM 16823.</title>
        <authorList>
            <consortium name="US DOE Joint Genome Institute (JGI-PGF)"/>
            <person name="Lucas S."/>
            <person name="Copeland A."/>
            <person name="Lapidus A."/>
            <person name="Bruce D."/>
            <person name="Goodwin L."/>
            <person name="Pitluck S."/>
            <person name="Kyrpides N."/>
            <person name="Mavromatis K."/>
            <person name="Ivanova N."/>
            <person name="Mikhailova N."/>
            <person name="Pagani I."/>
            <person name="Chertkov O."/>
            <person name="Detter J.C."/>
            <person name="Han C."/>
            <person name="Tapia R."/>
            <person name="Land M."/>
            <person name="Hauser L."/>
            <person name="Markowitz V."/>
            <person name="Cheng J.-F."/>
            <person name="Hugenholtz P."/>
            <person name="Woyke T."/>
            <person name="Wu D."/>
            <person name="Tindall B."/>
            <person name="Pomrenke H.G."/>
            <person name="Brambilla E."/>
            <person name="Klenk H.-P."/>
            <person name="Eisen J.A."/>
        </authorList>
    </citation>
    <scope>NUCLEOTIDE SEQUENCE [LARGE SCALE GENOMIC DNA]</scope>
    <source>
        <strain evidence="2">DSM 16823 / RW262 / RW262</strain>
    </source>
</reference>
<dbReference type="HOGENOM" id="CLU_2824817_0_0_10"/>
<name>F2IIX2_FLUTR</name>
<keyword evidence="1" id="KW-0675">Receptor</keyword>